<dbReference type="Gene3D" id="3.40.190.10">
    <property type="entry name" value="Periplasmic binding protein-like II"/>
    <property type="match status" value="1"/>
</dbReference>
<keyword evidence="4" id="KW-1185">Reference proteome</keyword>
<evidence type="ECO:0000313" key="3">
    <source>
        <dbReference type="EMBL" id="KXZ56879.1"/>
    </source>
</evidence>
<dbReference type="InterPro" id="IPR029787">
    <property type="entry name" value="Nucleotide_cyclase"/>
</dbReference>
<comment type="caution">
    <text evidence="3">The sequence shown here is derived from an EMBL/GenBank/DDBJ whole genome shotgun (WGS) entry which is preliminary data.</text>
</comment>
<feature type="region of interest" description="Disordered" evidence="1">
    <location>
        <begin position="855"/>
        <end position="886"/>
    </location>
</feature>
<accession>A0A150H409</accession>
<reference evidence="4" key="1">
    <citation type="journal article" date="2016" name="Nat. Commun.">
        <title>The Gonium pectorale genome demonstrates co-option of cell cycle regulation during the evolution of multicellularity.</title>
        <authorList>
            <person name="Hanschen E.R."/>
            <person name="Marriage T.N."/>
            <person name="Ferris P.J."/>
            <person name="Hamaji T."/>
            <person name="Toyoda A."/>
            <person name="Fujiyama A."/>
            <person name="Neme R."/>
            <person name="Noguchi H."/>
            <person name="Minakuchi Y."/>
            <person name="Suzuki M."/>
            <person name="Kawai-Toyooka H."/>
            <person name="Smith D.R."/>
            <person name="Sparks H."/>
            <person name="Anderson J."/>
            <person name="Bakaric R."/>
            <person name="Luria V."/>
            <person name="Karger A."/>
            <person name="Kirschner M.W."/>
            <person name="Durand P.M."/>
            <person name="Michod R.E."/>
            <person name="Nozaki H."/>
            <person name="Olson B.J."/>
        </authorList>
    </citation>
    <scope>NUCLEOTIDE SEQUENCE [LARGE SCALE GENOMIC DNA]</scope>
    <source>
        <strain evidence="4">NIES-2863</strain>
    </source>
</reference>
<dbReference type="PANTHER" id="PTHR43081">
    <property type="entry name" value="ADENYLATE CYCLASE, TERMINAL-DIFFERENTIATION SPECIFIC-RELATED"/>
    <property type="match status" value="1"/>
</dbReference>
<evidence type="ECO:0000313" key="4">
    <source>
        <dbReference type="Proteomes" id="UP000075714"/>
    </source>
</evidence>
<dbReference type="Proteomes" id="UP000075714">
    <property type="component" value="Unassembled WGS sequence"/>
</dbReference>
<evidence type="ECO:0000256" key="1">
    <source>
        <dbReference type="SAM" id="MobiDB-lite"/>
    </source>
</evidence>
<sequence>MCYQRPYHDRLPVDRAEAVLVELARRAGGTNDTGSAPLRVQAPATYHPWLQGHLRRLPTELAPAFATGIIVVPAADPPEQLVAADQLQHPQPADLVLLPPDGLADLVHRGAAADLGWLAEADRELAWWDVLQPYRDSLALYDSTHRALPVGAGPVLLFARVDVLTAVRERVPETWQQLLELARRYGSLRRPGDPPHALCLPAGPDCSRLHVLDALWASVAQTRGRQQGLHFNPWDGRPRLDTAALRYSLQLLANLSAMAAPEGSAGTGAGDDADGAAGSGACGGWGGDASSGGIASRGFTAGACALAIAGVAQVQPQSGPTAASATGPLMVNRSPQLSAAALTGAINSSAAPLSQLRAYLLLRHLAGAGPDEPCAGARASGLLPVRVSCLAAGAQDAAVAAGFLPAQDTAGSGVESGGSGSSGVGGSGGDSGGAVRRSLEGLARDVVRLSGREAEHTNAGWTVSVPGSWILRQELYQLLQAASACAAPASSSATADSSGACWGDLWAQLRSAQERVAAAFPPGLFLPAYRVGLGLSRTGALPSHGGDVGRAGGEVKAGGAPRAGLTAVAVCLPLCVVALAVALAMLRQRRRLTLLGHALSAVLPRRRRWESRAPGPSPDTCLVVTDIQDSTALWEALPASVMDASVDLHHSTVRRLLLMHAGYESATEGDSFILAFSRPGDALGFSLELQVALLFVEWPQRLLAEPVCAPVWTSLPPGFPFVGRATAPHSHHVRHPATPTVGARPTESGAAAGGSGGGLTADYVVRLAAAAAAAMAAAAPVGGRAGSRVLPPSGRATPDADSTDAFLDGGDLYSSDGGRPTASSIGQSSVTNVMLAAATSTSTFLSVGHAGSPAAGRRFLPDVATPSPRRRDTAGSGGSGTATVDTVGAGAGGTAACADGFGVGGSGGPAPHSPAMSWTSDRRYPASPPLRLSNGGERSRLRAVLRGRYSLDLSASRHGDGATTIRSIPELSSRMALHLVSDADADADLGGVTDKGSAAPEAAAGDAVDPGFSGGDSVGVGGNFVSGMEPIPARPQPLRLGEWLQAEAAAITGPGPGPGPGPGLGPVASGGVEGSPWGVIPCILMARPRSDRLPSAGPAVRSVRSFASGGSGIISRGNTGVASSMSCVFRGLRVRVGVSVGPASGAEVAHNAASQRTVYCGPAASAAKLVSDAAHGGMVTVAGAVQARLTGAAAGNGHGGGNARDWPRGAKLPPHVMLRVGRFRQSHSEQDLYLAWPEQLTQRLALLPPPRCMPLAVAPSVYEAPVREAALATLHVPHLSALRAWDEAAARGGLGCLAEVACRQALAQRGYLASIPHPSDATAPSWGAGDAGSTFVAAFGSAADAVRWALSVMDALTEADWPPALMTHELCQPAVLPLLGAPVPEPGQLQTAPSLARPSQALQALQRL</sequence>
<dbReference type="SUPFAM" id="SSF53850">
    <property type="entry name" value="Periplasmic binding protein-like II"/>
    <property type="match status" value="1"/>
</dbReference>
<dbReference type="GO" id="GO:0009190">
    <property type="term" value="P:cyclic nucleotide biosynthetic process"/>
    <property type="evidence" value="ECO:0007669"/>
    <property type="project" value="InterPro"/>
</dbReference>
<dbReference type="GO" id="GO:0035556">
    <property type="term" value="P:intracellular signal transduction"/>
    <property type="evidence" value="ECO:0007669"/>
    <property type="project" value="InterPro"/>
</dbReference>
<dbReference type="PROSITE" id="PS50125">
    <property type="entry name" value="GUANYLATE_CYCLASE_2"/>
    <property type="match status" value="1"/>
</dbReference>
<dbReference type="PANTHER" id="PTHR43081:SF1">
    <property type="entry name" value="ADENYLATE CYCLASE, TERMINAL-DIFFERENTIATION SPECIFIC"/>
    <property type="match status" value="1"/>
</dbReference>
<feature type="compositionally biased region" description="Gly residues" evidence="1">
    <location>
        <begin position="414"/>
        <end position="432"/>
    </location>
</feature>
<dbReference type="Gene3D" id="3.30.70.1230">
    <property type="entry name" value="Nucleotide cyclase"/>
    <property type="match status" value="3"/>
</dbReference>
<protein>
    <recommendedName>
        <fullName evidence="2">Guanylate cyclase domain-containing protein</fullName>
    </recommendedName>
</protein>
<feature type="compositionally biased region" description="Low complexity" evidence="1">
    <location>
        <begin position="998"/>
        <end position="1011"/>
    </location>
</feature>
<organism evidence="3 4">
    <name type="scientific">Gonium pectorale</name>
    <name type="common">Green alga</name>
    <dbReference type="NCBI Taxonomy" id="33097"/>
    <lineage>
        <taxon>Eukaryota</taxon>
        <taxon>Viridiplantae</taxon>
        <taxon>Chlorophyta</taxon>
        <taxon>core chlorophytes</taxon>
        <taxon>Chlorophyceae</taxon>
        <taxon>CS clade</taxon>
        <taxon>Chlamydomonadales</taxon>
        <taxon>Volvocaceae</taxon>
        <taxon>Gonium</taxon>
    </lineage>
</organism>
<evidence type="ECO:0000259" key="2">
    <source>
        <dbReference type="PROSITE" id="PS50125"/>
    </source>
</evidence>
<feature type="compositionally biased region" description="Low complexity" evidence="1">
    <location>
        <begin position="807"/>
        <end position="818"/>
    </location>
</feature>
<feature type="domain" description="Guanylate cyclase" evidence="2">
    <location>
        <begin position="621"/>
        <end position="679"/>
    </location>
</feature>
<dbReference type="InterPro" id="IPR001054">
    <property type="entry name" value="A/G_cyclase"/>
</dbReference>
<feature type="region of interest" description="Disordered" evidence="1">
    <location>
        <begin position="410"/>
        <end position="433"/>
    </location>
</feature>
<dbReference type="InterPro" id="IPR050697">
    <property type="entry name" value="Adenylyl/Guanylyl_Cyclase_3/4"/>
</dbReference>
<proteinExistence type="predicted"/>
<feature type="region of interest" description="Disordered" evidence="1">
    <location>
        <begin position="994"/>
        <end position="1013"/>
    </location>
</feature>
<name>A0A150H409_GONPE</name>
<feature type="region of interest" description="Disordered" evidence="1">
    <location>
        <begin position="782"/>
        <end position="825"/>
    </location>
</feature>
<dbReference type="EMBL" id="LSYV01000002">
    <property type="protein sequence ID" value="KXZ56879.1"/>
    <property type="molecule type" value="Genomic_DNA"/>
</dbReference>
<dbReference type="OrthoDB" id="546765at2759"/>
<gene>
    <name evidence="3" type="ORF">GPECTOR_1g793</name>
</gene>
<dbReference type="SUPFAM" id="SSF55073">
    <property type="entry name" value="Nucleotide cyclase"/>
    <property type="match status" value="2"/>
</dbReference>
<feature type="region of interest" description="Disordered" evidence="1">
    <location>
        <begin position="730"/>
        <end position="754"/>
    </location>
</feature>